<dbReference type="EMBL" id="VUJX02000005">
    <property type="protein sequence ID" value="KAL0936866.1"/>
    <property type="molecule type" value="Genomic_DNA"/>
</dbReference>
<proteinExistence type="predicted"/>
<dbReference type="Proteomes" id="UP000805649">
    <property type="component" value="Unassembled WGS sequence"/>
</dbReference>
<gene>
    <name evidence="1" type="ORF">CTRU02_209082</name>
</gene>
<comment type="caution">
    <text evidence="1">The sequence shown here is derived from an EMBL/GenBank/DDBJ whole genome shotgun (WGS) entry which is preliminary data.</text>
</comment>
<reference evidence="1 2" key="1">
    <citation type="journal article" date="2020" name="Phytopathology">
        <title>Genome Sequence Resources of Colletotrichum truncatum, C. plurivorum, C. musicola, and C. sojae: Four Species Pathogenic to Soybean (Glycine max).</title>
        <authorList>
            <person name="Rogerio F."/>
            <person name="Boufleur T.R."/>
            <person name="Ciampi-Guillardi M."/>
            <person name="Sukno S.A."/>
            <person name="Thon M.R."/>
            <person name="Massola Junior N.S."/>
            <person name="Baroncelli R."/>
        </authorList>
    </citation>
    <scope>NUCLEOTIDE SEQUENCE [LARGE SCALE GENOMIC DNA]</scope>
    <source>
        <strain evidence="1 2">CMES1059</strain>
    </source>
</reference>
<name>A0ACC3YY72_COLTU</name>
<protein>
    <submittedName>
        <fullName evidence="1">Zinc finger protein 585a</fullName>
    </submittedName>
</protein>
<organism evidence="1 2">
    <name type="scientific">Colletotrichum truncatum</name>
    <name type="common">Anthracnose fungus</name>
    <name type="synonym">Colletotrichum capsici</name>
    <dbReference type="NCBI Taxonomy" id="5467"/>
    <lineage>
        <taxon>Eukaryota</taxon>
        <taxon>Fungi</taxon>
        <taxon>Dikarya</taxon>
        <taxon>Ascomycota</taxon>
        <taxon>Pezizomycotina</taxon>
        <taxon>Sordariomycetes</taxon>
        <taxon>Hypocreomycetidae</taxon>
        <taxon>Glomerellales</taxon>
        <taxon>Glomerellaceae</taxon>
        <taxon>Colletotrichum</taxon>
        <taxon>Colletotrichum truncatum species complex</taxon>
    </lineage>
</organism>
<accession>A0ACC3YY72</accession>
<keyword evidence="2" id="KW-1185">Reference proteome</keyword>
<evidence type="ECO:0000313" key="1">
    <source>
        <dbReference type="EMBL" id="KAL0936866.1"/>
    </source>
</evidence>
<evidence type="ECO:0000313" key="2">
    <source>
        <dbReference type="Proteomes" id="UP000805649"/>
    </source>
</evidence>
<sequence>MPNPVRKALRKLIPSQKQPRNNHHCHAETEGTRGNTDSGNANFKPRDKRTIYNEEQPPKRVNTSASWKHLYSNRPRSEIEPTSPSPERAVTFVSAEQASDEAQPSSDPTSNKPSPRTTRSSSTWSSVLSNSGSSIKAGLKKLNCIPPIFAHYPGRNSSQHSEKHHHSISRSRTDPTTLRKTPLTHFSLESSASGTINEIHPRPIPRPFTFPKTGMTSSGRNLQSIQTRLRARKETSTIFNRIWEEKALPRLVNTMDESYGRDYIITVQFDYNHSRRIVEIMTEVKLPDNVGEMIEDEVLPIFREPSNPLSVGFHFTEGKVERCAETSTDPEVMKDDGWDFPANTSVHSTLMLGDSVGYNGGDSAATLGPGIMLNDRLGFIVSRHLFDNIPDYDAENRPEFHLVHPAEIDCPKGRQSRRIAQLYIHSGQAYKTQQTSRSLAWFTDNQILTQAVTDWAVCIAAEDTLAMKNCLRYAPKGIEFEDSSDMIPGLSMTKPQLRLICSTGRSSGLRYGVVCETPAVVKHMSSGQRSREWYVENALGLMSTEDWNSGGIGLPGDSGAVVVDVEDQRLIGQVWGRNVYSGNPGVQRITYFTHFMDIFDDISRHPSSLGYPVLMDQRDERRPGAPPIVNLQDGDNRGSAEAEVDGTTLSSSRRSRAQSSATDELTVARSASNGSLAYYTKGGTEVDSVMNAGFSISEKSIGISAALLKPRRNVSIIQ</sequence>